<sequence>MFCQWIFIWIFQIVFCSFDDKYNPVNITLKQSTDQSTTRHSSPSSLAVNGKFSPHQVDYQVCSHTLVGINQWLLIRFERAYIIQTIRILNRYNHLNRLQQLKIGTLLNNDIAVVDIHQFQTFAFHNPVIGAARSKTFNYIDKPHYATSVILSTLRNGYMIICQVEIWNLVNIGKNQLTASNRPADNTHLAVDGECNAVYRAAGTSILCQYINLGGKLILERKASSLQYQSLR</sequence>
<organism evidence="2 3">
    <name type="scientific">Dimorphilus gyrociliatus</name>
    <dbReference type="NCBI Taxonomy" id="2664684"/>
    <lineage>
        <taxon>Eukaryota</taxon>
        <taxon>Metazoa</taxon>
        <taxon>Spiralia</taxon>
        <taxon>Lophotrochozoa</taxon>
        <taxon>Annelida</taxon>
        <taxon>Polychaeta</taxon>
        <taxon>Polychaeta incertae sedis</taxon>
        <taxon>Dinophilidae</taxon>
        <taxon>Dimorphilus</taxon>
    </lineage>
</organism>
<feature type="signal peptide" evidence="1">
    <location>
        <begin position="1"/>
        <end position="16"/>
    </location>
</feature>
<accession>A0A7I8WFS6</accession>
<dbReference type="AlphaFoldDB" id="A0A7I8WFS6"/>
<comment type="caution">
    <text evidence="2">The sequence shown here is derived from an EMBL/GenBank/DDBJ whole genome shotgun (WGS) entry which is preliminary data.</text>
</comment>
<evidence type="ECO:0000256" key="1">
    <source>
        <dbReference type="SAM" id="SignalP"/>
    </source>
</evidence>
<protein>
    <submittedName>
        <fullName evidence="2">Uncharacterized protein</fullName>
    </submittedName>
</protein>
<proteinExistence type="predicted"/>
<gene>
    <name evidence="2" type="ORF">DGYR_LOCUS14150</name>
</gene>
<dbReference type="InterPro" id="IPR008979">
    <property type="entry name" value="Galactose-bd-like_sf"/>
</dbReference>
<name>A0A7I8WFS6_9ANNE</name>
<dbReference type="Gene3D" id="2.60.120.260">
    <property type="entry name" value="Galactose-binding domain-like"/>
    <property type="match status" value="1"/>
</dbReference>
<dbReference type="Proteomes" id="UP000549394">
    <property type="component" value="Unassembled WGS sequence"/>
</dbReference>
<feature type="chain" id="PRO_5029847889" evidence="1">
    <location>
        <begin position="17"/>
        <end position="232"/>
    </location>
</feature>
<keyword evidence="3" id="KW-1185">Reference proteome</keyword>
<keyword evidence="1" id="KW-0732">Signal</keyword>
<evidence type="ECO:0000313" key="3">
    <source>
        <dbReference type="Proteomes" id="UP000549394"/>
    </source>
</evidence>
<dbReference type="EMBL" id="CAJFCJ010000106">
    <property type="protein sequence ID" value="CAD5126933.1"/>
    <property type="molecule type" value="Genomic_DNA"/>
</dbReference>
<reference evidence="2 3" key="1">
    <citation type="submission" date="2020-08" db="EMBL/GenBank/DDBJ databases">
        <authorList>
            <person name="Hejnol A."/>
        </authorList>
    </citation>
    <scope>NUCLEOTIDE SEQUENCE [LARGE SCALE GENOMIC DNA]</scope>
</reference>
<evidence type="ECO:0000313" key="2">
    <source>
        <dbReference type="EMBL" id="CAD5126933.1"/>
    </source>
</evidence>
<dbReference type="SUPFAM" id="SSF49785">
    <property type="entry name" value="Galactose-binding domain-like"/>
    <property type="match status" value="1"/>
</dbReference>